<evidence type="ECO:0000313" key="1">
    <source>
        <dbReference type="EMBL" id="GGS42866.1"/>
    </source>
</evidence>
<protein>
    <submittedName>
        <fullName evidence="1">Uncharacterized protein</fullName>
    </submittedName>
</protein>
<dbReference type="AlphaFoldDB" id="A0A918GLD9"/>
<dbReference type="Proteomes" id="UP000653493">
    <property type="component" value="Unassembled WGS sequence"/>
</dbReference>
<comment type="caution">
    <text evidence="1">The sequence shown here is derived from an EMBL/GenBank/DDBJ whole genome shotgun (WGS) entry which is preliminary data.</text>
</comment>
<name>A0A918GLD9_STRGD</name>
<reference evidence="1" key="2">
    <citation type="submission" date="2020-09" db="EMBL/GenBank/DDBJ databases">
        <authorList>
            <person name="Sun Q."/>
            <person name="Ohkuma M."/>
        </authorList>
    </citation>
    <scope>NUCLEOTIDE SEQUENCE</scope>
    <source>
        <strain evidence="1">JCM 4234</strain>
    </source>
</reference>
<gene>
    <name evidence="1" type="ORF">GCM10010238_35610</name>
</gene>
<reference evidence="1" key="1">
    <citation type="journal article" date="2014" name="Int. J. Syst. Evol. Microbiol.">
        <title>Complete genome sequence of Corynebacterium casei LMG S-19264T (=DSM 44701T), isolated from a smear-ripened cheese.</title>
        <authorList>
            <consortium name="US DOE Joint Genome Institute (JGI-PGF)"/>
            <person name="Walter F."/>
            <person name="Albersmeier A."/>
            <person name="Kalinowski J."/>
            <person name="Ruckert C."/>
        </authorList>
    </citation>
    <scope>NUCLEOTIDE SEQUENCE</scope>
    <source>
        <strain evidence="1">JCM 4234</strain>
    </source>
</reference>
<proteinExistence type="predicted"/>
<accession>A0A918GLD9</accession>
<evidence type="ECO:0000313" key="2">
    <source>
        <dbReference type="Proteomes" id="UP000653493"/>
    </source>
</evidence>
<keyword evidence="2" id="KW-1185">Reference proteome</keyword>
<organism evidence="1 2">
    <name type="scientific">Streptomyces griseoviridis</name>
    <dbReference type="NCBI Taxonomy" id="45398"/>
    <lineage>
        <taxon>Bacteria</taxon>
        <taxon>Bacillati</taxon>
        <taxon>Actinomycetota</taxon>
        <taxon>Actinomycetes</taxon>
        <taxon>Kitasatosporales</taxon>
        <taxon>Streptomycetaceae</taxon>
        <taxon>Streptomyces</taxon>
    </lineage>
</organism>
<sequence length="43" mass="4463">MPITVTPVGGSAQTRAPAHVFGEVCRILRGGGKGEARGMLREV</sequence>
<dbReference type="EMBL" id="BMSL01000009">
    <property type="protein sequence ID" value="GGS42866.1"/>
    <property type="molecule type" value="Genomic_DNA"/>
</dbReference>